<feature type="signal peptide" evidence="2">
    <location>
        <begin position="1"/>
        <end position="26"/>
    </location>
</feature>
<evidence type="ECO:0000313" key="4">
    <source>
        <dbReference type="EMBL" id="KAG2485645.1"/>
    </source>
</evidence>
<evidence type="ECO:0000256" key="1">
    <source>
        <dbReference type="SAM" id="MobiDB-lite"/>
    </source>
</evidence>
<protein>
    <recommendedName>
        <fullName evidence="3">Pherophorin domain-containing protein</fullName>
    </recommendedName>
</protein>
<sequence>MMARGRALVMWALAVALLALAGSASAQTSAAVVAAAFPRGTPATFPFCQCLSYDCNCSPYRVDLTESSRSNGVSRTCYTVNYIGCDERLECCRALLASVEKISFETTAACSNKSSIFNITINGDWWPNWNPYTYPKGYELKVYNMKASNATLPGTEICITSQSPCATSSDICSSTTYNSCRYSIMDKGDALYCPICQHPPPPPSPRPPRPPPPSPPPPCVVCIYVTLIPLITPNPNTYSFSQQTCEDVGAVIAADLNDQAATPDINLLTGFVLTECTPSLIKVCGTFFSDEDGAKLQDFVTSQFPFWIQLITGATCLPELAGYRVRAEALGPNGEVTCISGFDTQDCAPLSPPPPPSPSPPPPSPSPPPPPSPRPPRPPRPPPKPSPPPPPPSPRPPRNPPSPRPPRPPPKPKSPPPSPRPPRPPPPSPLPPSPPPPSPLPPSPPPPLAASSPPSPAFPVPSLAAAPVPSSALAPPPSPPAAFPLSSLAPSPVPPAALAPPPSPTAPVPLASFPASSLSLAPFPAAPLPSSAFSYITIRPPADLDGRELLTFSNSLCVELLAIINELFADAAFDQGATILEPLTLVTCDPSYDPETNTLPSFKACGKLASTEDGTKLQVWLDEGGQTDITNLLTNGSCPAIISDYVFTSWTNGPGGRLDEPDEGSCIYARDQQTCVPKSSPTPVPPSPEPAPSPTPSPNRVQTHVCAEATRNIPYILGGLTVAPTVDKLGDAAVQICTQLSPRLECRLAGYCCKMDVAKLEIPVSAACKSEVRAISINGDSTSSYSWGFYESFSTLKFVNLRSVIPDPAGATLCAIVRPGPCAQLENFCLYPNCQASIFSSNNKCCPTADLN</sequence>
<dbReference type="InterPro" id="IPR024616">
    <property type="entry name" value="Pherophorin"/>
</dbReference>
<evidence type="ECO:0000313" key="5">
    <source>
        <dbReference type="Proteomes" id="UP000612055"/>
    </source>
</evidence>
<name>A0A835XRI2_9CHLO</name>
<dbReference type="EMBL" id="JAEHOE010000125">
    <property type="protein sequence ID" value="KAG2485645.1"/>
    <property type="molecule type" value="Genomic_DNA"/>
</dbReference>
<keyword evidence="2" id="KW-0732">Signal</keyword>
<gene>
    <name evidence="4" type="ORF">HYH03_015617</name>
</gene>
<keyword evidence="5" id="KW-1185">Reference proteome</keyword>
<reference evidence="4" key="1">
    <citation type="journal article" date="2020" name="bioRxiv">
        <title>Comparative genomics of Chlamydomonas.</title>
        <authorList>
            <person name="Craig R.J."/>
            <person name="Hasan A.R."/>
            <person name="Ness R.W."/>
            <person name="Keightley P.D."/>
        </authorList>
    </citation>
    <scope>NUCLEOTIDE SEQUENCE</scope>
    <source>
        <strain evidence="4">CCAP 11/70</strain>
    </source>
</reference>
<proteinExistence type="predicted"/>
<organism evidence="4 5">
    <name type="scientific">Edaphochlamys debaryana</name>
    <dbReference type="NCBI Taxonomy" id="47281"/>
    <lineage>
        <taxon>Eukaryota</taxon>
        <taxon>Viridiplantae</taxon>
        <taxon>Chlorophyta</taxon>
        <taxon>core chlorophytes</taxon>
        <taxon>Chlorophyceae</taxon>
        <taxon>CS clade</taxon>
        <taxon>Chlamydomonadales</taxon>
        <taxon>Chlamydomonadales incertae sedis</taxon>
        <taxon>Edaphochlamys</taxon>
    </lineage>
</organism>
<feature type="chain" id="PRO_5033058906" description="Pherophorin domain-containing protein" evidence="2">
    <location>
        <begin position="27"/>
        <end position="852"/>
    </location>
</feature>
<feature type="region of interest" description="Disordered" evidence="1">
    <location>
        <begin position="341"/>
        <end position="460"/>
    </location>
</feature>
<dbReference type="OrthoDB" id="561150at2759"/>
<dbReference type="Proteomes" id="UP000612055">
    <property type="component" value="Unassembled WGS sequence"/>
</dbReference>
<comment type="caution">
    <text evidence="4">The sequence shown here is derived from an EMBL/GenBank/DDBJ whole genome shotgun (WGS) entry which is preliminary data.</text>
</comment>
<evidence type="ECO:0000259" key="3">
    <source>
        <dbReference type="Pfam" id="PF12499"/>
    </source>
</evidence>
<feature type="domain" description="Pherophorin" evidence="3">
    <location>
        <begin position="45"/>
        <end position="193"/>
    </location>
</feature>
<feature type="region of interest" description="Disordered" evidence="1">
    <location>
        <begin position="675"/>
        <end position="701"/>
    </location>
</feature>
<accession>A0A835XRI2</accession>
<dbReference type="Pfam" id="PF12499">
    <property type="entry name" value="DUF3707"/>
    <property type="match status" value="2"/>
</dbReference>
<dbReference type="PRINTS" id="PR01217">
    <property type="entry name" value="PRICHEXTENSN"/>
</dbReference>
<feature type="compositionally biased region" description="Pro residues" evidence="1">
    <location>
        <begin position="680"/>
        <end position="697"/>
    </location>
</feature>
<dbReference type="AlphaFoldDB" id="A0A835XRI2"/>
<evidence type="ECO:0000256" key="2">
    <source>
        <dbReference type="SAM" id="SignalP"/>
    </source>
</evidence>
<feature type="domain" description="Pherophorin" evidence="3">
    <location>
        <begin position="705"/>
        <end position="847"/>
    </location>
</feature>
<feature type="compositionally biased region" description="Pro residues" evidence="1">
    <location>
        <begin position="350"/>
        <end position="459"/>
    </location>
</feature>